<dbReference type="EMBL" id="KQ001646">
    <property type="protein sequence ID" value="KJP90133.1"/>
    <property type="molecule type" value="Genomic_DNA"/>
</dbReference>
<protein>
    <submittedName>
        <fullName evidence="3">Uncharacterized protein</fullName>
    </submittedName>
</protein>
<accession>A0A0D9QT56</accession>
<feature type="transmembrane region" description="Helical" evidence="2">
    <location>
        <begin position="208"/>
        <end position="226"/>
    </location>
</feature>
<proteinExistence type="predicted"/>
<feature type="region of interest" description="Disordered" evidence="1">
    <location>
        <begin position="93"/>
        <end position="130"/>
    </location>
</feature>
<dbReference type="Pfam" id="PF12420">
    <property type="entry name" value="DUF3671"/>
    <property type="match status" value="1"/>
</dbReference>
<evidence type="ECO:0000313" key="4">
    <source>
        <dbReference type="Proteomes" id="UP000054561"/>
    </source>
</evidence>
<organism evidence="3 4">
    <name type="scientific">Plasmodium fragile</name>
    <dbReference type="NCBI Taxonomy" id="5857"/>
    <lineage>
        <taxon>Eukaryota</taxon>
        <taxon>Sar</taxon>
        <taxon>Alveolata</taxon>
        <taxon>Apicomplexa</taxon>
        <taxon>Aconoidasida</taxon>
        <taxon>Haemosporida</taxon>
        <taxon>Plasmodiidae</taxon>
        <taxon>Plasmodium</taxon>
        <taxon>Plasmodium (Plasmodium)</taxon>
    </lineage>
</organism>
<feature type="region of interest" description="Disordered" evidence="1">
    <location>
        <begin position="260"/>
        <end position="287"/>
    </location>
</feature>
<feature type="compositionally biased region" description="Basic and acidic residues" evidence="1">
    <location>
        <begin position="271"/>
        <end position="287"/>
    </location>
</feature>
<dbReference type="OMA" id="TYIFFKL"/>
<dbReference type="OrthoDB" id="383166at2759"/>
<dbReference type="RefSeq" id="XP_012333376.1">
    <property type="nucleotide sequence ID" value="XM_012477953.1"/>
</dbReference>
<dbReference type="AlphaFoldDB" id="A0A0D9QT56"/>
<name>A0A0D9QT56_PLAFR</name>
<evidence type="ECO:0000313" key="3">
    <source>
        <dbReference type="EMBL" id="KJP90133.1"/>
    </source>
</evidence>
<feature type="transmembrane region" description="Helical" evidence="2">
    <location>
        <begin position="232"/>
        <end position="250"/>
    </location>
</feature>
<keyword evidence="2" id="KW-0812">Transmembrane</keyword>
<evidence type="ECO:0000256" key="2">
    <source>
        <dbReference type="SAM" id="Phobius"/>
    </source>
</evidence>
<dbReference type="GeneID" id="24265616"/>
<keyword evidence="2" id="KW-1133">Transmembrane helix</keyword>
<dbReference type="VEuPathDB" id="PlasmoDB:AK88_00302"/>
<dbReference type="InterPro" id="IPR022139">
    <property type="entry name" value="Fam-L/Fam-M-like_plasmodium"/>
</dbReference>
<keyword evidence="2" id="KW-0472">Membrane</keyword>
<gene>
    <name evidence="3" type="ORF">AK88_00302</name>
</gene>
<reference evidence="3 4" key="1">
    <citation type="submission" date="2014-03" db="EMBL/GenBank/DDBJ databases">
        <title>The Genome Sequence of Plasmodium fragile nilgiri.</title>
        <authorList>
            <consortium name="The Broad Institute Genomics Platform"/>
            <consortium name="The Broad Institute Genome Sequencing Center for Infectious Disease"/>
            <person name="Neafsey D."/>
            <person name="Duraisingh M."/>
            <person name="Young S.K."/>
            <person name="Zeng Q."/>
            <person name="Gargeya S."/>
            <person name="Abouelleil A."/>
            <person name="Alvarado L."/>
            <person name="Chapman S.B."/>
            <person name="Gainer-Dewar J."/>
            <person name="Goldberg J."/>
            <person name="Griggs A."/>
            <person name="Gujja S."/>
            <person name="Hansen M."/>
            <person name="Howarth C."/>
            <person name="Imamovic A."/>
            <person name="Larimer J."/>
            <person name="Pearson M."/>
            <person name="Poon T.W."/>
            <person name="Priest M."/>
            <person name="Roberts A."/>
            <person name="Saif S."/>
            <person name="Shea T."/>
            <person name="Sykes S."/>
            <person name="Wortman J."/>
            <person name="Nusbaum C."/>
            <person name="Birren B."/>
        </authorList>
    </citation>
    <scope>NUCLEOTIDE SEQUENCE [LARGE SCALE GENOMIC DNA]</scope>
    <source>
        <strain evidence="4">nilgiri</strain>
    </source>
</reference>
<dbReference type="Proteomes" id="UP000054561">
    <property type="component" value="Unassembled WGS sequence"/>
</dbReference>
<evidence type="ECO:0000256" key="1">
    <source>
        <dbReference type="SAM" id="MobiDB-lite"/>
    </source>
</evidence>
<keyword evidence="4" id="KW-1185">Reference proteome</keyword>
<sequence length="287" mass="31841">MFLKNNNIVAQGLSEADGNVLRKDKSKKEGSKSIFFYSKIVTCTLLIWASQCSSNSHTNFSSSHDEAYTAGSVEYASFHRSLALNERYGKYSTSSRGPYMPESLYGHDNPSSSRGAATEQPKNAEKSPCDLNTDIETKLKDLKDVIWDKVENAVEWGTLAENVKSYLGKMDSNLESKIVDEVNKANRDSNLMEKPDAKTKIINGISQNYTVITPPLFLLLLSILPSETCKKHLANILLTSLLVAMTYVFFKLKKIDDNKEQNSNANLSGKNDSESNGKKSKDKSNGI</sequence>